<feature type="region of interest" description="Disordered" evidence="4">
    <location>
        <begin position="1"/>
        <end position="105"/>
    </location>
</feature>
<dbReference type="HOGENOM" id="CLU_019415_0_0_1"/>
<dbReference type="InParanoid" id="J4HV27"/>
<proteinExistence type="predicted"/>
<evidence type="ECO:0000256" key="4">
    <source>
        <dbReference type="SAM" id="MobiDB-lite"/>
    </source>
</evidence>
<dbReference type="InterPro" id="IPR052416">
    <property type="entry name" value="GTF3C_component"/>
</dbReference>
<dbReference type="GO" id="GO:0006383">
    <property type="term" value="P:transcription by RNA polymerase III"/>
    <property type="evidence" value="ECO:0007669"/>
    <property type="project" value="TreeGrafter"/>
</dbReference>
<accession>J4HV27</accession>
<feature type="compositionally biased region" description="Acidic residues" evidence="4">
    <location>
        <begin position="39"/>
        <end position="73"/>
    </location>
</feature>
<evidence type="ECO:0000256" key="3">
    <source>
        <dbReference type="ARBA" id="ARBA00023242"/>
    </source>
</evidence>
<keyword evidence="6" id="KW-1185">Reference proteome</keyword>
<organism evidence="5 6">
    <name type="scientific">Fibroporia radiculosa</name>
    <dbReference type="NCBI Taxonomy" id="599839"/>
    <lineage>
        <taxon>Eukaryota</taxon>
        <taxon>Fungi</taxon>
        <taxon>Dikarya</taxon>
        <taxon>Basidiomycota</taxon>
        <taxon>Agaricomycotina</taxon>
        <taxon>Agaricomycetes</taxon>
        <taxon>Polyporales</taxon>
        <taxon>Fibroporiaceae</taxon>
        <taxon>Fibroporia</taxon>
    </lineage>
</organism>
<name>J4HV27_9APHY</name>
<dbReference type="OrthoDB" id="4703at2759"/>
<keyword evidence="3" id="KW-0539">Nucleus</keyword>
<dbReference type="PANTHER" id="PTHR15052:SF2">
    <property type="entry name" value="GENERAL TRANSCRIPTION FACTOR 3C POLYPEPTIDE 2"/>
    <property type="match status" value="1"/>
</dbReference>
<sequence length="494" mass="54950">MTRQLRSRVSRPNYAALLQFDEPEDAGAGPSNAPAPVAEEGDSGSDFEPDQQGQDENEDIPLDATEEEDEDFANQESERELSIAAVAAPETRRKAQRTAQTRKTRTVPLISEPSSLSTQQPSVFPSLHHRHRAVPIYRRDAPVERLVKRPVPFSSPSTVPTNSWSYEPIVDILNKSWGFNVGPGPLWELMEDRGWYKESMSSGGEETAAERNRRPRVFETIRVQELEVITAQEASSYLPTDVTTTEEGALKLPSPIPCSFGPFGKQKRVDLKMFETLKLADLFPESKSHVFNPGAPVWGIDWCPIHVDDRSSHSHKQYLAVSPFPTRSYAPTIGKRAHRPAYSCIQIWSLKPSLDAMHIDGDEDKHRSHGPEATIDAGEMQCEMVLCVDCGPAFELKWCPLPSNDFHETRNHKDKFSSPKLGILAGTFEDGSLSLFAVPDPASLTPKDDDTSPPTFVKVEPLLRIELEDTLCWAIDWANSELIAVGCTNGQHSV</sequence>
<dbReference type="STRING" id="599839.J4HV27"/>
<dbReference type="EMBL" id="HE796987">
    <property type="protein sequence ID" value="CCM00487.1"/>
    <property type="molecule type" value="Genomic_DNA"/>
</dbReference>
<dbReference type="GO" id="GO:0005634">
    <property type="term" value="C:nucleus"/>
    <property type="evidence" value="ECO:0007669"/>
    <property type="project" value="UniProtKB-SubCell"/>
</dbReference>
<dbReference type="RefSeq" id="XP_012179770.1">
    <property type="nucleotide sequence ID" value="XM_012324380.1"/>
</dbReference>
<dbReference type="Proteomes" id="UP000006352">
    <property type="component" value="Unassembled WGS sequence"/>
</dbReference>
<reference evidence="5 6" key="1">
    <citation type="journal article" date="2012" name="Appl. Environ. Microbiol.">
        <title>Short-read sequencing for genomic analysis of the brown rot fungus Fibroporia radiculosa.</title>
        <authorList>
            <person name="Tang J.D."/>
            <person name="Perkins A.D."/>
            <person name="Sonstegard T.S."/>
            <person name="Schroeder S.G."/>
            <person name="Burgess S.C."/>
            <person name="Diehl S.V."/>
        </authorList>
    </citation>
    <scope>NUCLEOTIDE SEQUENCE [LARGE SCALE GENOMIC DNA]</scope>
    <source>
        <strain evidence="5 6">TFFH 294</strain>
    </source>
</reference>
<evidence type="ECO:0000313" key="5">
    <source>
        <dbReference type="EMBL" id="CCM00487.1"/>
    </source>
</evidence>
<keyword evidence="2" id="KW-0804">Transcription</keyword>
<dbReference type="PANTHER" id="PTHR15052">
    <property type="entry name" value="RNA POLYMERASE III TRANSCRIPTION INITIATION FACTOR COMPLEX SUBUNIT"/>
    <property type="match status" value="1"/>
</dbReference>
<evidence type="ECO:0000313" key="6">
    <source>
        <dbReference type="Proteomes" id="UP000006352"/>
    </source>
</evidence>
<feature type="compositionally biased region" description="Basic residues" evidence="4">
    <location>
        <begin position="94"/>
        <end position="105"/>
    </location>
</feature>
<comment type="subcellular location">
    <subcellularLocation>
        <location evidence="1">Nucleus</location>
    </subcellularLocation>
</comment>
<gene>
    <name evidence="5" type="ORF">FIBRA_02521</name>
</gene>
<dbReference type="AlphaFoldDB" id="J4HV27"/>
<dbReference type="GO" id="GO:0000127">
    <property type="term" value="C:transcription factor TFIIIC complex"/>
    <property type="evidence" value="ECO:0007669"/>
    <property type="project" value="TreeGrafter"/>
</dbReference>
<evidence type="ECO:0000256" key="1">
    <source>
        <dbReference type="ARBA" id="ARBA00004123"/>
    </source>
</evidence>
<dbReference type="GeneID" id="24095398"/>
<protein>
    <submittedName>
        <fullName evidence="5">Uncharacterized protein</fullName>
    </submittedName>
</protein>
<evidence type="ECO:0000256" key="2">
    <source>
        <dbReference type="ARBA" id="ARBA00023163"/>
    </source>
</evidence>